<protein>
    <recommendedName>
        <fullName evidence="5">DUF2933 domain-containing protein</fullName>
    </recommendedName>
</protein>
<accession>A0A1I5MTC5</accession>
<dbReference type="STRING" id="289003.SAMN05216190_105101"/>
<keyword evidence="2" id="KW-1133">Transmembrane helix</keyword>
<proteinExistence type="predicted"/>
<sequence length="89" mass="10131">MPHDPRHAPAAGNPWRFWPALLLFAAIALLFLWAEHQAHLLGALPYLVLLLCPLLHLFMHHGHGRGNKRPEPKRNPDMDQKRPACGLRP</sequence>
<evidence type="ECO:0008006" key="5">
    <source>
        <dbReference type="Google" id="ProtNLM"/>
    </source>
</evidence>
<feature type="region of interest" description="Disordered" evidence="1">
    <location>
        <begin position="63"/>
        <end position="89"/>
    </location>
</feature>
<dbReference type="EMBL" id="FOWX01000005">
    <property type="protein sequence ID" value="SFP12813.1"/>
    <property type="molecule type" value="Genomic_DNA"/>
</dbReference>
<keyword evidence="2" id="KW-0472">Membrane</keyword>
<reference evidence="4" key="1">
    <citation type="submission" date="2016-10" db="EMBL/GenBank/DDBJ databases">
        <authorList>
            <person name="Varghese N."/>
            <person name="Submissions S."/>
        </authorList>
    </citation>
    <scope>NUCLEOTIDE SEQUENCE [LARGE SCALE GENOMIC DNA]</scope>
    <source>
        <strain evidence="4">DSM 17834</strain>
    </source>
</reference>
<feature type="compositionally biased region" description="Basic and acidic residues" evidence="1">
    <location>
        <begin position="68"/>
        <end position="82"/>
    </location>
</feature>
<feature type="transmembrane region" description="Helical" evidence="2">
    <location>
        <begin position="15"/>
        <end position="34"/>
    </location>
</feature>
<keyword evidence="2" id="KW-0812">Transmembrane</keyword>
<name>A0A1I5MTC5_9PSED</name>
<evidence type="ECO:0000256" key="1">
    <source>
        <dbReference type="SAM" id="MobiDB-lite"/>
    </source>
</evidence>
<gene>
    <name evidence="3" type="ORF">SAMN05216190_105101</name>
</gene>
<dbReference type="RefSeq" id="WP_090498544.1">
    <property type="nucleotide sequence ID" value="NZ_FOWX01000005.1"/>
</dbReference>
<evidence type="ECO:0000313" key="4">
    <source>
        <dbReference type="Proteomes" id="UP000198784"/>
    </source>
</evidence>
<feature type="transmembrane region" description="Helical" evidence="2">
    <location>
        <begin position="40"/>
        <end position="59"/>
    </location>
</feature>
<evidence type="ECO:0000313" key="3">
    <source>
        <dbReference type="EMBL" id="SFP12813.1"/>
    </source>
</evidence>
<keyword evidence="4" id="KW-1185">Reference proteome</keyword>
<dbReference type="Proteomes" id="UP000198784">
    <property type="component" value="Unassembled WGS sequence"/>
</dbReference>
<organism evidence="3 4">
    <name type="scientific">Pseudomonas borbori</name>
    <dbReference type="NCBI Taxonomy" id="289003"/>
    <lineage>
        <taxon>Bacteria</taxon>
        <taxon>Pseudomonadati</taxon>
        <taxon>Pseudomonadota</taxon>
        <taxon>Gammaproteobacteria</taxon>
        <taxon>Pseudomonadales</taxon>
        <taxon>Pseudomonadaceae</taxon>
        <taxon>Pseudomonas</taxon>
    </lineage>
</organism>
<evidence type="ECO:0000256" key="2">
    <source>
        <dbReference type="SAM" id="Phobius"/>
    </source>
</evidence>
<dbReference type="Pfam" id="PF11666">
    <property type="entry name" value="DUF2933"/>
    <property type="match status" value="1"/>
</dbReference>
<dbReference type="InterPro" id="IPR021682">
    <property type="entry name" value="DUF2933"/>
</dbReference>
<dbReference type="AlphaFoldDB" id="A0A1I5MTC5"/>